<dbReference type="EMBL" id="PKTG01000031">
    <property type="protein sequence ID" value="PLX19430.1"/>
    <property type="molecule type" value="Genomic_DNA"/>
</dbReference>
<accession>A0A2N5ZL75</accession>
<dbReference type="InterPro" id="IPR025641">
    <property type="entry name" value="DUF4340"/>
</dbReference>
<dbReference type="Proteomes" id="UP000234857">
    <property type="component" value="Unassembled WGS sequence"/>
</dbReference>
<reference evidence="2 3" key="1">
    <citation type="submission" date="2017-11" db="EMBL/GenBank/DDBJ databases">
        <title>Genome-resolved metagenomics identifies genetic mobility, metabolic interactions, and unexpected diversity in perchlorate-reducing communities.</title>
        <authorList>
            <person name="Barnum T.P."/>
            <person name="Figueroa I.A."/>
            <person name="Carlstrom C.I."/>
            <person name="Lucas L.N."/>
            <person name="Engelbrektson A.L."/>
            <person name="Coates J.D."/>
        </authorList>
    </citation>
    <scope>NUCLEOTIDE SEQUENCE [LARGE SCALE GENOMIC DNA]</scope>
    <source>
        <strain evidence="2">BM706</strain>
    </source>
</reference>
<organism evidence="2 3">
    <name type="scientific">Muiribacterium halophilum</name>
    <dbReference type="NCBI Taxonomy" id="2053465"/>
    <lineage>
        <taxon>Bacteria</taxon>
        <taxon>Candidatus Muiribacteriota</taxon>
        <taxon>Candidatus Muiribacteriia</taxon>
        <taxon>Candidatus Muiribacteriales</taxon>
        <taxon>Candidatus Muiribacteriaceae</taxon>
        <taxon>Candidatus Muiribacterium</taxon>
    </lineage>
</organism>
<dbReference type="Pfam" id="PF14238">
    <property type="entry name" value="DUF4340"/>
    <property type="match status" value="1"/>
</dbReference>
<evidence type="ECO:0000313" key="2">
    <source>
        <dbReference type="EMBL" id="PLX19430.1"/>
    </source>
</evidence>
<feature type="domain" description="DUF4340" evidence="1">
    <location>
        <begin position="68"/>
        <end position="252"/>
    </location>
</feature>
<evidence type="ECO:0000313" key="3">
    <source>
        <dbReference type="Proteomes" id="UP000234857"/>
    </source>
</evidence>
<sequence>MNKFRNTAIALVILVLLNVYILTNLKKEEKLPEPDMVFSDIASPIERIELQYPEGDSLEFKKNEKNDWEMTFPYHFKAAEYKVDDMLDSLESLNYIQSVKASPEEQKDFGFGQGPFKVVFNTKEKERSIELGFRTFDNRNYYAKASDTDEILVINEMFISHFERDPLGYKDLEVAAFDKDEIKTISLVGNDVSFEVNKKDDTFEISLKKYNKEVPYVHKEAHELIQELTYFAAGRWINLNVKDFSLYGLEKPIYKLTIKGKDKTVNINIGRFENVWYGRIAQNPEVFEVTSYIFTLLDKLEKKEEKLPPEEIDK</sequence>
<gene>
    <name evidence="2" type="ORF">C0601_01815</name>
</gene>
<proteinExistence type="predicted"/>
<comment type="caution">
    <text evidence="2">The sequence shown here is derived from an EMBL/GenBank/DDBJ whole genome shotgun (WGS) entry which is preliminary data.</text>
</comment>
<name>A0A2N5ZL75_MUIH1</name>
<dbReference type="AlphaFoldDB" id="A0A2N5ZL75"/>
<evidence type="ECO:0000259" key="1">
    <source>
        <dbReference type="Pfam" id="PF14238"/>
    </source>
</evidence>
<protein>
    <recommendedName>
        <fullName evidence="1">DUF4340 domain-containing protein</fullName>
    </recommendedName>
</protein>